<evidence type="ECO:0000256" key="4">
    <source>
        <dbReference type="ARBA" id="ARBA00022741"/>
    </source>
</evidence>
<evidence type="ECO:0000256" key="8">
    <source>
        <dbReference type="ARBA" id="ARBA00048478"/>
    </source>
</evidence>
<keyword evidence="5" id="KW-0418">Kinase</keyword>
<dbReference type="InterPro" id="IPR027417">
    <property type="entry name" value="P-loop_NTPase"/>
</dbReference>
<dbReference type="GO" id="GO:0005524">
    <property type="term" value="F:ATP binding"/>
    <property type="evidence" value="ECO:0007669"/>
    <property type="project" value="UniProtKB-KW"/>
</dbReference>
<evidence type="ECO:0000256" key="3">
    <source>
        <dbReference type="ARBA" id="ARBA00022679"/>
    </source>
</evidence>
<evidence type="ECO:0000256" key="6">
    <source>
        <dbReference type="ARBA" id="ARBA00022840"/>
    </source>
</evidence>
<comment type="catalytic activity">
    <reaction evidence="8">
        <text>CMP + ATP = CDP + ADP</text>
        <dbReference type="Rhea" id="RHEA:11600"/>
        <dbReference type="ChEBI" id="CHEBI:30616"/>
        <dbReference type="ChEBI" id="CHEBI:58069"/>
        <dbReference type="ChEBI" id="CHEBI:60377"/>
        <dbReference type="ChEBI" id="CHEBI:456216"/>
        <dbReference type="EC" id="2.7.4.25"/>
    </reaction>
</comment>
<keyword evidence="3" id="KW-0808">Transferase</keyword>
<organism evidence="10">
    <name type="scientific">freshwater metagenome</name>
    <dbReference type="NCBI Taxonomy" id="449393"/>
    <lineage>
        <taxon>unclassified sequences</taxon>
        <taxon>metagenomes</taxon>
        <taxon>ecological metagenomes</taxon>
    </lineage>
</organism>
<dbReference type="Gene3D" id="3.40.50.300">
    <property type="entry name" value="P-loop containing nucleotide triphosphate hydrolases"/>
    <property type="match status" value="1"/>
</dbReference>
<keyword evidence="4" id="KW-0547">Nucleotide-binding</keyword>
<dbReference type="HAMAP" id="MF_00238">
    <property type="entry name" value="Cytidyl_kinase_type1"/>
    <property type="match status" value="1"/>
</dbReference>
<dbReference type="InterPro" id="IPR011994">
    <property type="entry name" value="Cytidylate_kinase_dom"/>
</dbReference>
<dbReference type="InterPro" id="IPR003136">
    <property type="entry name" value="Cytidylate_kin"/>
</dbReference>
<dbReference type="EC" id="2.7.4.25" evidence="2"/>
<comment type="catalytic activity">
    <reaction evidence="7">
        <text>dCMP + ATP = dCDP + ADP</text>
        <dbReference type="Rhea" id="RHEA:25094"/>
        <dbReference type="ChEBI" id="CHEBI:30616"/>
        <dbReference type="ChEBI" id="CHEBI:57566"/>
        <dbReference type="ChEBI" id="CHEBI:58593"/>
        <dbReference type="ChEBI" id="CHEBI:456216"/>
        <dbReference type="EC" id="2.7.4.25"/>
    </reaction>
</comment>
<evidence type="ECO:0000256" key="7">
    <source>
        <dbReference type="ARBA" id="ARBA00047615"/>
    </source>
</evidence>
<keyword evidence="6" id="KW-0067">ATP-binding</keyword>
<dbReference type="Pfam" id="PF02224">
    <property type="entry name" value="Cytidylate_kin"/>
    <property type="match status" value="1"/>
</dbReference>
<comment type="similarity">
    <text evidence="1">Belongs to the cytidylate kinase family. Type 1 subfamily.</text>
</comment>
<evidence type="ECO:0000256" key="1">
    <source>
        <dbReference type="ARBA" id="ARBA00009427"/>
    </source>
</evidence>
<gene>
    <name evidence="10" type="ORF">UFOPK2659_00480</name>
</gene>
<accession>A0A6J6R3A0</accession>
<feature type="domain" description="Cytidylate kinase" evidence="9">
    <location>
        <begin position="4"/>
        <end position="226"/>
    </location>
</feature>
<sequence length="232" mass="25184">MPVIAIDGPSGAGKSSVSRGIALRGGWGYLDTGALYRGSTWLALQAGVSAPEEVANLVAKSNLNFNLSASDPKLIANYPLEQESKKDISEIIREELITNAVSAFSAMPEVRRELLLLQRDLIEKSKSQFGGAVVEGRDIGTTVWPEAELKIYLTADVEARAIRRQAQLSELSEVSAVSVADSLAKRDAIDSMRAASPLKQSEDQIVLDATYLNLEETIQALWNLIEERKING</sequence>
<dbReference type="CDD" id="cd02020">
    <property type="entry name" value="CMPK"/>
    <property type="match status" value="1"/>
</dbReference>
<reference evidence="10" key="1">
    <citation type="submission" date="2020-05" db="EMBL/GenBank/DDBJ databases">
        <authorList>
            <person name="Chiriac C."/>
            <person name="Salcher M."/>
            <person name="Ghai R."/>
            <person name="Kavagutti S V."/>
        </authorList>
    </citation>
    <scope>NUCLEOTIDE SEQUENCE</scope>
</reference>
<dbReference type="NCBIfam" id="TIGR00017">
    <property type="entry name" value="cmk"/>
    <property type="match status" value="1"/>
</dbReference>
<name>A0A6J6R3A0_9ZZZZ</name>
<dbReference type="GO" id="GO:0036431">
    <property type="term" value="F:dCMP kinase activity"/>
    <property type="evidence" value="ECO:0007669"/>
    <property type="project" value="InterPro"/>
</dbReference>
<dbReference type="GO" id="GO:0006139">
    <property type="term" value="P:nucleobase-containing compound metabolic process"/>
    <property type="evidence" value="ECO:0007669"/>
    <property type="project" value="InterPro"/>
</dbReference>
<protein>
    <recommendedName>
        <fullName evidence="2">(d)CMP kinase</fullName>
        <ecNumber evidence="2">2.7.4.25</ecNumber>
    </recommendedName>
</protein>
<dbReference type="EMBL" id="CAEZYJ010000050">
    <property type="protein sequence ID" value="CAB4718370.1"/>
    <property type="molecule type" value="Genomic_DNA"/>
</dbReference>
<evidence type="ECO:0000313" key="10">
    <source>
        <dbReference type="EMBL" id="CAB4718370.1"/>
    </source>
</evidence>
<dbReference type="SUPFAM" id="SSF52540">
    <property type="entry name" value="P-loop containing nucleoside triphosphate hydrolases"/>
    <property type="match status" value="1"/>
</dbReference>
<evidence type="ECO:0000256" key="5">
    <source>
        <dbReference type="ARBA" id="ARBA00022777"/>
    </source>
</evidence>
<evidence type="ECO:0000259" key="9">
    <source>
        <dbReference type="Pfam" id="PF02224"/>
    </source>
</evidence>
<proteinExistence type="inferred from homology"/>
<evidence type="ECO:0000256" key="2">
    <source>
        <dbReference type="ARBA" id="ARBA00012906"/>
    </source>
</evidence>
<dbReference type="AlphaFoldDB" id="A0A6J6R3A0"/>